<evidence type="ECO:0000313" key="3">
    <source>
        <dbReference type="Proteomes" id="UP000199026"/>
    </source>
</evidence>
<proteinExistence type="predicted"/>
<evidence type="ECO:0000256" key="1">
    <source>
        <dbReference type="SAM" id="SignalP"/>
    </source>
</evidence>
<feature type="chain" id="PRO_5011770916" evidence="1">
    <location>
        <begin position="25"/>
        <end position="168"/>
    </location>
</feature>
<dbReference type="EMBL" id="FNPR01000001">
    <property type="protein sequence ID" value="SDY18142.1"/>
    <property type="molecule type" value="Genomic_DNA"/>
</dbReference>
<name>A0A1H3HRT4_9RHOB</name>
<sequence length="168" mass="18222">MKPSRIAFAAALVLGLGLSGRALWQTAHPPDPASAYLALFENHCVSRLAKAQSGSDPFATLVKNEKRITRLDSAGLQAIQSRDICEVKDATRLMTEAQRDTAVASIVAFIAAKLPELSEHTDPLDWDLHRAFTAQTETNNWGIILMRIEPDSADALQSTTTTLALPRG</sequence>
<dbReference type="STRING" id="576131.SAMN05444486_101619"/>
<dbReference type="OrthoDB" id="8558970at2"/>
<organism evidence="2 3">
    <name type="scientific">Lentibacter algarum</name>
    <dbReference type="NCBI Taxonomy" id="576131"/>
    <lineage>
        <taxon>Bacteria</taxon>
        <taxon>Pseudomonadati</taxon>
        <taxon>Pseudomonadota</taxon>
        <taxon>Alphaproteobacteria</taxon>
        <taxon>Rhodobacterales</taxon>
        <taxon>Roseobacteraceae</taxon>
        <taxon>Lentibacter</taxon>
    </lineage>
</organism>
<accession>A0A1H3HRT4</accession>
<dbReference type="AlphaFoldDB" id="A0A1H3HRT4"/>
<protein>
    <submittedName>
        <fullName evidence="2">Uncharacterized protein</fullName>
    </submittedName>
</protein>
<dbReference type="RefSeq" id="WP_089887740.1">
    <property type="nucleotide sequence ID" value="NZ_CALJFH010000007.1"/>
</dbReference>
<gene>
    <name evidence="2" type="ORF">SAMN05444486_101619</name>
</gene>
<feature type="signal peptide" evidence="1">
    <location>
        <begin position="1"/>
        <end position="24"/>
    </location>
</feature>
<keyword evidence="3" id="KW-1185">Reference proteome</keyword>
<evidence type="ECO:0000313" key="2">
    <source>
        <dbReference type="EMBL" id="SDY18142.1"/>
    </source>
</evidence>
<dbReference type="Proteomes" id="UP000199026">
    <property type="component" value="Unassembled WGS sequence"/>
</dbReference>
<dbReference type="GeneID" id="78123420"/>
<keyword evidence="1" id="KW-0732">Signal</keyword>
<reference evidence="2 3" key="1">
    <citation type="submission" date="2016-10" db="EMBL/GenBank/DDBJ databases">
        <authorList>
            <person name="de Groot N.N."/>
        </authorList>
    </citation>
    <scope>NUCLEOTIDE SEQUENCE [LARGE SCALE GENOMIC DNA]</scope>
    <source>
        <strain evidence="2 3">DSM 24677</strain>
    </source>
</reference>